<keyword evidence="7" id="KW-0653">Protein transport</keyword>
<feature type="chain" id="PRO_5047304562" evidence="11">
    <location>
        <begin position="19"/>
        <end position="247"/>
    </location>
</feature>
<dbReference type="InterPro" id="IPR006260">
    <property type="entry name" value="TonB/TolA_C"/>
</dbReference>
<feature type="domain" description="TonB C-terminal" evidence="12">
    <location>
        <begin position="156"/>
        <end position="247"/>
    </location>
</feature>
<evidence type="ECO:0000256" key="6">
    <source>
        <dbReference type="ARBA" id="ARBA00022692"/>
    </source>
</evidence>
<dbReference type="SUPFAM" id="SSF74653">
    <property type="entry name" value="TolA/TonB C-terminal domain"/>
    <property type="match status" value="2"/>
</dbReference>
<keyword evidence="9" id="KW-0472">Membrane</keyword>
<dbReference type="Proteomes" id="UP001596391">
    <property type="component" value="Unassembled WGS sequence"/>
</dbReference>
<keyword evidence="3" id="KW-0813">Transport</keyword>
<dbReference type="Pfam" id="PF03544">
    <property type="entry name" value="TonB_C"/>
    <property type="match status" value="2"/>
</dbReference>
<dbReference type="PROSITE" id="PS52015">
    <property type="entry name" value="TONB_CTD"/>
    <property type="match status" value="2"/>
</dbReference>
<evidence type="ECO:0000256" key="9">
    <source>
        <dbReference type="ARBA" id="ARBA00023136"/>
    </source>
</evidence>
<evidence type="ECO:0000256" key="1">
    <source>
        <dbReference type="ARBA" id="ARBA00004383"/>
    </source>
</evidence>
<keyword evidence="11" id="KW-0732">Signal</keyword>
<evidence type="ECO:0000256" key="7">
    <source>
        <dbReference type="ARBA" id="ARBA00022927"/>
    </source>
</evidence>
<evidence type="ECO:0000313" key="14">
    <source>
        <dbReference type="Proteomes" id="UP001596391"/>
    </source>
</evidence>
<evidence type="ECO:0000256" key="11">
    <source>
        <dbReference type="SAM" id="SignalP"/>
    </source>
</evidence>
<feature type="domain" description="TonB C-terminal" evidence="12">
    <location>
        <begin position="52"/>
        <end position="146"/>
    </location>
</feature>
<evidence type="ECO:0000256" key="5">
    <source>
        <dbReference type="ARBA" id="ARBA00022519"/>
    </source>
</evidence>
<evidence type="ECO:0000256" key="10">
    <source>
        <dbReference type="SAM" id="MobiDB-lite"/>
    </source>
</evidence>
<dbReference type="RefSeq" id="WP_263369767.1">
    <property type="nucleotide sequence ID" value="NZ_JAGSYD010000001.1"/>
</dbReference>
<keyword evidence="5" id="KW-0997">Cell inner membrane</keyword>
<dbReference type="PANTHER" id="PTHR33446">
    <property type="entry name" value="PROTEIN TONB-RELATED"/>
    <property type="match status" value="1"/>
</dbReference>
<feature type="signal peptide" evidence="11">
    <location>
        <begin position="1"/>
        <end position="18"/>
    </location>
</feature>
<keyword evidence="6" id="KW-0812">Transmembrane</keyword>
<keyword evidence="8" id="KW-1133">Transmembrane helix</keyword>
<sequence>MKRFLPLALLVSAAVVQAQQPEPAQAPPSATQAALGPSGSVEMSDGPVRIAGGVSAGLLIEKKNPVYPIEAKLAHVSGTVILRAIINKEGSIADLKVISGPDLLVKGAVDAVSAWKYRPYMLNGQPVDVQTTIMVNFNLDDKPQHGSDGGPARIPSGVMASQLISKTPPVYPAEARATHTNGSVVLRALIGIDGKVKDLKIVSGPQVLQQSVLDAVKTWRYRPYVLNGVPTEVDTVIVVNIRSNGGI</sequence>
<dbReference type="EMBL" id="JBHSWI010000001">
    <property type="protein sequence ID" value="MFC6646064.1"/>
    <property type="molecule type" value="Genomic_DNA"/>
</dbReference>
<gene>
    <name evidence="13" type="ORF">ACFQBQ_10825</name>
</gene>
<name>A0ABW1Z9C0_9BACT</name>
<evidence type="ECO:0000256" key="3">
    <source>
        <dbReference type="ARBA" id="ARBA00022448"/>
    </source>
</evidence>
<evidence type="ECO:0000259" key="12">
    <source>
        <dbReference type="PROSITE" id="PS52015"/>
    </source>
</evidence>
<dbReference type="InterPro" id="IPR051045">
    <property type="entry name" value="TonB-dependent_transducer"/>
</dbReference>
<accession>A0ABW1Z9C0</accession>
<proteinExistence type="inferred from homology"/>
<comment type="caution">
    <text evidence="13">The sequence shown here is derived from an EMBL/GenBank/DDBJ whole genome shotgun (WGS) entry which is preliminary data.</text>
</comment>
<dbReference type="InterPro" id="IPR037682">
    <property type="entry name" value="TonB_C"/>
</dbReference>
<feature type="region of interest" description="Disordered" evidence="10">
    <location>
        <begin position="22"/>
        <end position="41"/>
    </location>
</feature>
<evidence type="ECO:0000256" key="2">
    <source>
        <dbReference type="ARBA" id="ARBA00006555"/>
    </source>
</evidence>
<dbReference type="Gene3D" id="3.30.1150.10">
    <property type="match status" value="2"/>
</dbReference>
<reference evidence="14" key="1">
    <citation type="journal article" date="2019" name="Int. J. Syst. Evol. Microbiol.">
        <title>The Global Catalogue of Microorganisms (GCM) 10K type strain sequencing project: providing services to taxonomists for standard genome sequencing and annotation.</title>
        <authorList>
            <consortium name="The Broad Institute Genomics Platform"/>
            <consortium name="The Broad Institute Genome Sequencing Center for Infectious Disease"/>
            <person name="Wu L."/>
            <person name="Ma J."/>
        </authorList>
    </citation>
    <scope>NUCLEOTIDE SEQUENCE [LARGE SCALE GENOMIC DNA]</scope>
    <source>
        <strain evidence="14">CGMCC 1.16026</strain>
    </source>
</reference>
<evidence type="ECO:0000313" key="13">
    <source>
        <dbReference type="EMBL" id="MFC6646064.1"/>
    </source>
</evidence>
<feature type="compositionally biased region" description="Low complexity" evidence="10">
    <location>
        <begin position="22"/>
        <end position="35"/>
    </location>
</feature>
<keyword evidence="14" id="KW-1185">Reference proteome</keyword>
<evidence type="ECO:0000256" key="8">
    <source>
        <dbReference type="ARBA" id="ARBA00022989"/>
    </source>
</evidence>
<protein>
    <submittedName>
        <fullName evidence="13">Energy transducer TonB</fullName>
    </submittedName>
</protein>
<keyword evidence="4" id="KW-1003">Cell membrane</keyword>
<dbReference type="NCBIfam" id="TIGR01352">
    <property type="entry name" value="tonB_Cterm"/>
    <property type="match status" value="2"/>
</dbReference>
<comment type="subcellular location">
    <subcellularLocation>
        <location evidence="1">Cell inner membrane</location>
        <topology evidence="1">Single-pass membrane protein</topology>
        <orientation evidence="1">Periplasmic side</orientation>
    </subcellularLocation>
</comment>
<evidence type="ECO:0000256" key="4">
    <source>
        <dbReference type="ARBA" id="ARBA00022475"/>
    </source>
</evidence>
<comment type="similarity">
    <text evidence="2">Belongs to the TonB family.</text>
</comment>
<organism evidence="13 14">
    <name type="scientific">Granulicella cerasi</name>
    <dbReference type="NCBI Taxonomy" id="741063"/>
    <lineage>
        <taxon>Bacteria</taxon>
        <taxon>Pseudomonadati</taxon>
        <taxon>Acidobacteriota</taxon>
        <taxon>Terriglobia</taxon>
        <taxon>Terriglobales</taxon>
        <taxon>Acidobacteriaceae</taxon>
        <taxon>Granulicella</taxon>
    </lineage>
</organism>